<evidence type="ECO:0008006" key="6">
    <source>
        <dbReference type="Google" id="ProtNLM"/>
    </source>
</evidence>
<dbReference type="SUPFAM" id="SSF53335">
    <property type="entry name" value="S-adenosyl-L-methionine-dependent methyltransferases"/>
    <property type="match status" value="1"/>
</dbReference>
<dbReference type="EMBL" id="AP014685">
    <property type="protein sequence ID" value="BAR59771.1"/>
    <property type="molecule type" value="Genomic_DNA"/>
</dbReference>
<dbReference type="GO" id="GO:0008171">
    <property type="term" value="F:O-methyltransferase activity"/>
    <property type="evidence" value="ECO:0007669"/>
    <property type="project" value="InterPro"/>
</dbReference>
<gene>
    <name evidence="4" type="ORF">NK6_6620</name>
</gene>
<evidence type="ECO:0000256" key="2">
    <source>
        <dbReference type="ARBA" id="ARBA00022679"/>
    </source>
</evidence>
<dbReference type="GO" id="GO:0032259">
    <property type="term" value="P:methylation"/>
    <property type="evidence" value="ECO:0007669"/>
    <property type="project" value="UniProtKB-KW"/>
</dbReference>
<organism evidence="4 5">
    <name type="scientific">Bradyrhizobium diazoefficiens</name>
    <dbReference type="NCBI Taxonomy" id="1355477"/>
    <lineage>
        <taxon>Bacteria</taxon>
        <taxon>Pseudomonadati</taxon>
        <taxon>Pseudomonadota</taxon>
        <taxon>Alphaproteobacteria</taxon>
        <taxon>Hyphomicrobiales</taxon>
        <taxon>Nitrobacteraceae</taxon>
        <taxon>Bradyrhizobium</taxon>
    </lineage>
</organism>
<protein>
    <recommendedName>
        <fullName evidence="6">O-methyltransferase</fullName>
    </recommendedName>
</protein>
<evidence type="ECO:0000313" key="5">
    <source>
        <dbReference type="Proteomes" id="UP000063308"/>
    </source>
</evidence>
<sequence length="220" mass="24804">MVEKFTRMDERLYAYLLAHEPPEHEQLQALRQRTRKMPDGRMQIAPEQGHLLGLLVRLIAAGRILEIGTFTGYSALAMALALPSDGHIVACDIHEEWTSIGSQYWQRAEVADKIELRIAPALETLAQLECERGIDQFDLAFIDADKTGYDAYYESALRLVRPGGLIALDNMLRRGRVADPDETDADTVALRELNTKISRDDRVDYVLLPIAAGMTLARRR</sequence>
<dbReference type="PANTHER" id="PTHR10509:SF14">
    <property type="entry name" value="CAFFEOYL-COA O-METHYLTRANSFERASE 3-RELATED"/>
    <property type="match status" value="1"/>
</dbReference>
<keyword evidence="2" id="KW-0808">Transferase</keyword>
<accession>A0A0E4BSN2</accession>
<dbReference type="InterPro" id="IPR002935">
    <property type="entry name" value="SAM_O-MeTrfase"/>
</dbReference>
<proteinExistence type="predicted"/>
<dbReference type="PROSITE" id="PS51682">
    <property type="entry name" value="SAM_OMT_I"/>
    <property type="match status" value="1"/>
</dbReference>
<evidence type="ECO:0000256" key="3">
    <source>
        <dbReference type="ARBA" id="ARBA00022691"/>
    </source>
</evidence>
<keyword evidence="3" id="KW-0949">S-adenosyl-L-methionine</keyword>
<dbReference type="Gene3D" id="3.40.50.150">
    <property type="entry name" value="Vaccinia Virus protein VP39"/>
    <property type="match status" value="1"/>
</dbReference>
<dbReference type="PANTHER" id="PTHR10509">
    <property type="entry name" value="O-METHYLTRANSFERASE-RELATED"/>
    <property type="match status" value="1"/>
</dbReference>
<evidence type="ECO:0000256" key="1">
    <source>
        <dbReference type="ARBA" id="ARBA00022603"/>
    </source>
</evidence>
<dbReference type="AlphaFoldDB" id="A0A0E4BSN2"/>
<dbReference type="GO" id="GO:0008757">
    <property type="term" value="F:S-adenosylmethionine-dependent methyltransferase activity"/>
    <property type="evidence" value="ECO:0007669"/>
    <property type="project" value="TreeGrafter"/>
</dbReference>
<keyword evidence="1" id="KW-0489">Methyltransferase</keyword>
<dbReference type="RefSeq" id="WP_028175913.1">
    <property type="nucleotide sequence ID" value="NZ_AXAX01000035.1"/>
</dbReference>
<dbReference type="CDD" id="cd02440">
    <property type="entry name" value="AdoMet_MTases"/>
    <property type="match status" value="1"/>
</dbReference>
<reference evidence="4 5" key="1">
    <citation type="submission" date="2014-11" db="EMBL/GenBank/DDBJ databases">
        <title>Symbiosis island explosion on the genome of extra-slow-growing strains of soybean bradyrhizobia with massive insertion sequences.</title>
        <authorList>
            <person name="Iida T."/>
            <person name="Minamisawa K."/>
        </authorList>
    </citation>
    <scope>NUCLEOTIDE SEQUENCE [LARGE SCALE GENOMIC DNA]</scope>
    <source>
        <strain evidence="4 5">NK6</strain>
    </source>
</reference>
<dbReference type="Proteomes" id="UP000063308">
    <property type="component" value="Chromosome"/>
</dbReference>
<evidence type="ECO:0000313" key="4">
    <source>
        <dbReference type="EMBL" id="BAR59771.1"/>
    </source>
</evidence>
<dbReference type="InterPro" id="IPR050362">
    <property type="entry name" value="Cation-dep_OMT"/>
</dbReference>
<dbReference type="Pfam" id="PF01596">
    <property type="entry name" value="Methyltransf_3"/>
    <property type="match status" value="1"/>
</dbReference>
<name>A0A0E4BSN2_9BRAD</name>
<dbReference type="InterPro" id="IPR029063">
    <property type="entry name" value="SAM-dependent_MTases_sf"/>
</dbReference>